<dbReference type="OrthoDB" id="5948003at2759"/>
<organism evidence="1 2">
    <name type="scientific">Clunio marinus</name>
    <dbReference type="NCBI Taxonomy" id="568069"/>
    <lineage>
        <taxon>Eukaryota</taxon>
        <taxon>Metazoa</taxon>
        <taxon>Ecdysozoa</taxon>
        <taxon>Arthropoda</taxon>
        <taxon>Hexapoda</taxon>
        <taxon>Insecta</taxon>
        <taxon>Pterygota</taxon>
        <taxon>Neoptera</taxon>
        <taxon>Endopterygota</taxon>
        <taxon>Diptera</taxon>
        <taxon>Nematocera</taxon>
        <taxon>Chironomoidea</taxon>
        <taxon>Chironomidae</taxon>
        <taxon>Clunio</taxon>
    </lineage>
</organism>
<dbReference type="AlphaFoldDB" id="A0A1J1ILU8"/>
<evidence type="ECO:0000313" key="2">
    <source>
        <dbReference type="Proteomes" id="UP000183832"/>
    </source>
</evidence>
<keyword evidence="2" id="KW-1185">Reference proteome</keyword>
<dbReference type="Proteomes" id="UP000183832">
    <property type="component" value="Unassembled WGS sequence"/>
</dbReference>
<protein>
    <submittedName>
        <fullName evidence="1">CLUMA_CG014733, isoform A</fullName>
    </submittedName>
</protein>
<evidence type="ECO:0000313" key="1">
    <source>
        <dbReference type="EMBL" id="CRL01136.1"/>
    </source>
</evidence>
<sequence length="103" mass="12594">MIKSSQRFNKHHQNFFAFDLRILWEFVKTQIDEQILRTEKRKDLIFKMRRIFIVPFFNEKAFFTLEGQIFFGSNNLIKKPLTFALFIHKQTLFTIAIQFRDET</sequence>
<proteinExistence type="predicted"/>
<gene>
    <name evidence="1" type="ORF">CLUMA_CG014733</name>
</gene>
<name>A0A1J1ILU8_9DIPT</name>
<dbReference type="EMBL" id="CVRI01000055">
    <property type="protein sequence ID" value="CRL01136.1"/>
    <property type="molecule type" value="Genomic_DNA"/>
</dbReference>
<reference evidence="1 2" key="1">
    <citation type="submission" date="2015-04" db="EMBL/GenBank/DDBJ databases">
        <authorList>
            <person name="Syromyatnikov M.Y."/>
            <person name="Popov V.N."/>
        </authorList>
    </citation>
    <scope>NUCLEOTIDE SEQUENCE [LARGE SCALE GENOMIC DNA]</scope>
</reference>
<accession>A0A1J1ILU8</accession>